<keyword evidence="3" id="KW-0106">Calcium</keyword>
<dbReference type="Pfam" id="PF00028">
    <property type="entry name" value="Cadherin"/>
    <property type="match status" value="1"/>
</dbReference>
<dbReference type="CDD" id="cd11304">
    <property type="entry name" value="Cadherin_repeat"/>
    <property type="match status" value="1"/>
</dbReference>
<organism evidence="5 6">
    <name type="scientific">Meganyctiphanes norvegica</name>
    <name type="common">Northern krill</name>
    <name type="synonym">Thysanopoda norvegica</name>
    <dbReference type="NCBI Taxonomy" id="48144"/>
    <lineage>
        <taxon>Eukaryota</taxon>
        <taxon>Metazoa</taxon>
        <taxon>Ecdysozoa</taxon>
        <taxon>Arthropoda</taxon>
        <taxon>Crustacea</taxon>
        <taxon>Multicrustacea</taxon>
        <taxon>Malacostraca</taxon>
        <taxon>Eumalacostraca</taxon>
        <taxon>Eucarida</taxon>
        <taxon>Euphausiacea</taxon>
        <taxon>Euphausiidae</taxon>
        <taxon>Meganyctiphanes</taxon>
    </lineage>
</organism>
<dbReference type="Gene3D" id="2.60.40.60">
    <property type="entry name" value="Cadherins"/>
    <property type="match status" value="2"/>
</dbReference>
<dbReference type="PANTHER" id="PTHR24026">
    <property type="entry name" value="FAT ATYPICAL CADHERIN-RELATED"/>
    <property type="match status" value="1"/>
</dbReference>
<gene>
    <name evidence="5" type="ORF">MNOR_LOCUS20455</name>
</gene>
<dbReference type="PANTHER" id="PTHR24026:SF126">
    <property type="entry name" value="PROTOCADHERIN FAT 4"/>
    <property type="match status" value="1"/>
</dbReference>
<keyword evidence="1" id="KW-0812">Transmembrane</keyword>
<dbReference type="GO" id="GO:0005509">
    <property type="term" value="F:calcium ion binding"/>
    <property type="evidence" value="ECO:0007669"/>
    <property type="project" value="UniProtKB-UniRule"/>
</dbReference>
<reference evidence="5 6" key="1">
    <citation type="submission" date="2024-05" db="EMBL/GenBank/DDBJ databases">
        <authorList>
            <person name="Wallberg A."/>
        </authorList>
    </citation>
    <scope>NUCLEOTIDE SEQUENCE [LARGE SCALE GENOMIC DNA]</scope>
</reference>
<evidence type="ECO:0000313" key="6">
    <source>
        <dbReference type="Proteomes" id="UP001497623"/>
    </source>
</evidence>
<dbReference type="GO" id="GO:0007156">
    <property type="term" value="P:homophilic cell adhesion via plasma membrane adhesion molecules"/>
    <property type="evidence" value="ECO:0007669"/>
    <property type="project" value="InterPro"/>
</dbReference>
<dbReference type="SMART" id="SM00112">
    <property type="entry name" value="CA"/>
    <property type="match status" value="1"/>
</dbReference>
<dbReference type="PROSITE" id="PS50268">
    <property type="entry name" value="CADHERIN_2"/>
    <property type="match status" value="1"/>
</dbReference>
<keyword evidence="6" id="KW-1185">Reference proteome</keyword>
<accession>A0AAV2R8E5</accession>
<evidence type="ECO:0000256" key="2">
    <source>
        <dbReference type="ARBA" id="ARBA00022989"/>
    </source>
</evidence>
<dbReference type="SUPFAM" id="SSF49313">
    <property type="entry name" value="Cadherin-like"/>
    <property type="match status" value="2"/>
</dbReference>
<dbReference type="InterPro" id="IPR015919">
    <property type="entry name" value="Cadherin-like_sf"/>
</dbReference>
<evidence type="ECO:0000256" key="1">
    <source>
        <dbReference type="ARBA" id="ARBA00022692"/>
    </source>
</evidence>
<dbReference type="FunFam" id="2.60.40.60:FF:000015">
    <property type="entry name" value="FAT atypical cadherin 1"/>
    <property type="match status" value="1"/>
</dbReference>
<dbReference type="Proteomes" id="UP001497623">
    <property type="component" value="Unassembled WGS sequence"/>
</dbReference>
<keyword evidence="2" id="KW-0472">Membrane</keyword>
<feature type="domain" description="Cadherin" evidence="4">
    <location>
        <begin position="5"/>
        <end position="108"/>
    </location>
</feature>
<protein>
    <recommendedName>
        <fullName evidence="4">Cadherin domain-containing protein</fullName>
    </recommendedName>
</protein>
<feature type="non-terminal residue" evidence="5">
    <location>
        <position position="149"/>
    </location>
</feature>
<comment type="caution">
    <text evidence="5">The sequence shown here is derived from an EMBL/GenBank/DDBJ whole genome shotgun (WGS) entry which is preliminary data.</text>
</comment>
<dbReference type="InterPro" id="IPR002126">
    <property type="entry name" value="Cadherin-like_dom"/>
</dbReference>
<feature type="non-terminal residue" evidence="5">
    <location>
        <position position="1"/>
    </location>
</feature>
<dbReference type="AlphaFoldDB" id="A0AAV2R8E5"/>
<evidence type="ECO:0000313" key="5">
    <source>
        <dbReference type="EMBL" id="CAL4114550.1"/>
    </source>
</evidence>
<evidence type="ECO:0000259" key="4">
    <source>
        <dbReference type="PROSITE" id="PS50268"/>
    </source>
</evidence>
<dbReference type="PRINTS" id="PR00205">
    <property type="entry name" value="CADHERIN"/>
</dbReference>
<dbReference type="GO" id="GO:0005886">
    <property type="term" value="C:plasma membrane"/>
    <property type="evidence" value="ECO:0007669"/>
    <property type="project" value="UniProtKB-SubCell"/>
</dbReference>
<proteinExistence type="predicted"/>
<name>A0AAV2R8E5_MEGNR</name>
<keyword evidence="2" id="KW-1133">Transmembrane helix</keyword>
<evidence type="ECO:0000256" key="3">
    <source>
        <dbReference type="PROSITE-ProRule" id="PRU00043"/>
    </source>
</evidence>
<sequence>VFPQAQSITTVRVPEDLPLGALVSMVPAYDPDSKKLRYTIENDDYKGMFIIDSDTAVIRLASALDYERRSVYNVTVWATDDGSPPMKAHCHVIIQVVDVNENIHAPVFGQDVVETTVSEATPPHTLVVSVPALDADQNVLDATVTYRLL</sequence>
<dbReference type="EMBL" id="CAXKWB010015822">
    <property type="protein sequence ID" value="CAL4114550.1"/>
    <property type="molecule type" value="Genomic_DNA"/>
</dbReference>